<dbReference type="Pfam" id="PF11917">
    <property type="entry name" value="DUF3435"/>
    <property type="match status" value="1"/>
</dbReference>
<reference evidence="2 3" key="1">
    <citation type="submission" date="2015-08" db="EMBL/GenBank/DDBJ databases">
        <title>Emmonsia species relationships and genome sequence.</title>
        <authorList>
            <person name="Cuomo C.A."/>
            <person name="Schwartz I.S."/>
            <person name="Kenyon C."/>
            <person name="De Hoog G.S."/>
            <person name="Govender N.P."/>
            <person name="Botha A."/>
            <person name="Moreno L."/>
            <person name="De Vries M."/>
            <person name="Munoz J.F."/>
            <person name="Stielow J.B."/>
        </authorList>
    </citation>
    <scope>NUCLEOTIDE SEQUENCE [LARGE SCALE GENOMIC DNA]</scope>
    <source>
        <strain evidence="2 3">EI222</strain>
    </source>
</reference>
<dbReference type="PANTHER" id="PTHR37535">
    <property type="entry name" value="FLUG DOMAIN PROTEIN"/>
    <property type="match status" value="1"/>
</dbReference>
<gene>
    <name evidence="2" type="ORF">ACJ73_08101</name>
</gene>
<dbReference type="VEuPathDB" id="FungiDB:ACJ73_08101"/>
<comment type="caution">
    <text evidence="2">The sequence shown here is derived from an EMBL/GenBank/DDBJ whole genome shotgun (WGS) entry which is preliminary data.</text>
</comment>
<dbReference type="EMBL" id="LGTZ01001807">
    <property type="protein sequence ID" value="OJD20566.1"/>
    <property type="molecule type" value="Genomic_DNA"/>
</dbReference>
<organism evidence="2 3">
    <name type="scientific">Blastomyces percursus</name>
    <dbReference type="NCBI Taxonomy" id="1658174"/>
    <lineage>
        <taxon>Eukaryota</taxon>
        <taxon>Fungi</taxon>
        <taxon>Dikarya</taxon>
        <taxon>Ascomycota</taxon>
        <taxon>Pezizomycotina</taxon>
        <taxon>Eurotiomycetes</taxon>
        <taxon>Eurotiomycetidae</taxon>
        <taxon>Onygenales</taxon>
        <taxon>Ajellomycetaceae</taxon>
        <taxon>Blastomyces</taxon>
    </lineage>
</organism>
<dbReference type="PANTHER" id="PTHR37535:SF4">
    <property type="entry name" value="FLUG DOMAIN-CONTAINING PROTEIN"/>
    <property type="match status" value="1"/>
</dbReference>
<protein>
    <recommendedName>
        <fullName evidence="1">C2H2-type domain-containing protein</fullName>
    </recommendedName>
</protein>
<proteinExistence type="predicted"/>
<feature type="domain" description="C2H2-type" evidence="1">
    <location>
        <begin position="665"/>
        <end position="688"/>
    </location>
</feature>
<dbReference type="InterPro" id="IPR021842">
    <property type="entry name" value="DUF3435"/>
</dbReference>
<dbReference type="OrthoDB" id="4183762at2759"/>
<dbReference type="InterPro" id="IPR013087">
    <property type="entry name" value="Znf_C2H2_type"/>
</dbReference>
<evidence type="ECO:0000259" key="1">
    <source>
        <dbReference type="PROSITE" id="PS00028"/>
    </source>
</evidence>
<dbReference type="STRING" id="1658174.A0A1J9PW98"/>
<evidence type="ECO:0000313" key="3">
    <source>
        <dbReference type="Proteomes" id="UP000242791"/>
    </source>
</evidence>
<evidence type="ECO:0000313" key="2">
    <source>
        <dbReference type="EMBL" id="OJD20566.1"/>
    </source>
</evidence>
<keyword evidence="3" id="KW-1185">Reference proteome</keyword>
<dbReference type="PROSITE" id="PS00028">
    <property type="entry name" value="ZINC_FINGER_C2H2_1"/>
    <property type="match status" value="1"/>
</dbReference>
<accession>A0A1J9PW98</accession>
<sequence>MTIQHFRRADNLKRSHYREKRSQLLRPEDYYSRDAARVAKFLTRGKKYADATTMAINRVQRFWDRYCTFMGVSSYSYLSACSAENFRLYIDWRLSEFNIRKQSTIWVEWKFLRLLYKRVTGEKLDEIVGEQISEFILGPLTDEYNLDLSVKSKPTMSVEDLLSILHYHWCLDTSPVPHERYTVQLPLLMLMTAYTSSRPGALIESGCARGSNDALRYRDVVLRVIPNPEQPDRHVLVMEVTLMYMKGKRNKSQSTTYIFHERDDNLALCAISHFLALALADQAFEAQGINSPNDIFQIVVPPYRNSLQLRWKPDILDVPVFRRTIRTAQGIRVSPDRALPYDMFHQYLQRLGRNAGLEDPLTPYCIRRGTANAVDDVATAAERNQVLGHSRADIFERYYISQKVKRDVQSAYLGCPARDSVIRAVGMMSLTRDPRVPKDLTEEQKAAIEQDPYLVELNCQRQDLVSAMKLESGSVSKAQGTDLHAQHRALERAIQSERRFLRRQAREEIRQQFFATIDTIEIEHQLLGLSVADNLKIKDASEVQFAFVERAHLAQSLFQSLGSCVDEKHDLHSHRVQAISDWTSLCHLQGVSYRKNACGLIKEVPDLMNSDTYPLICPPTQCLFCLGNDQLVYNARRFSSRPEHLRRHMHDCHLRYLASDDSFPCPHPSCSKDVQGVIHFKDHIASVHKIYL</sequence>
<name>A0A1J9PW98_9EURO</name>
<dbReference type="AlphaFoldDB" id="A0A1J9PW98"/>
<dbReference type="Proteomes" id="UP000242791">
    <property type="component" value="Unassembled WGS sequence"/>
</dbReference>